<dbReference type="NCBIfam" id="TIGR01341">
    <property type="entry name" value="aconitase_1"/>
    <property type="match status" value="1"/>
</dbReference>
<keyword evidence="6 10" id="KW-0408">Iron</keyword>
<dbReference type="Gene3D" id="3.20.19.10">
    <property type="entry name" value="Aconitase, domain 4"/>
    <property type="match status" value="1"/>
</dbReference>
<gene>
    <name evidence="13" type="ORF">EV681_0242</name>
</gene>
<evidence type="ECO:0000256" key="3">
    <source>
        <dbReference type="ARBA" id="ARBA00007185"/>
    </source>
</evidence>
<dbReference type="SUPFAM" id="SSF53732">
    <property type="entry name" value="Aconitase iron-sulfur domain"/>
    <property type="match status" value="1"/>
</dbReference>
<dbReference type="PANTHER" id="PTHR11670">
    <property type="entry name" value="ACONITASE/IRON-RESPONSIVE ELEMENT FAMILY MEMBER"/>
    <property type="match status" value="1"/>
</dbReference>
<dbReference type="UniPathway" id="UPA00223">
    <property type="reaction ID" value="UER00718"/>
</dbReference>
<proteinExistence type="inferred from homology"/>
<dbReference type="Gene3D" id="3.30.499.10">
    <property type="entry name" value="Aconitase, domain 3"/>
    <property type="match status" value="2"/>
</dbReference>
<evidence type="ECO:0000259" key="12">
    <source>
        <dbReference type="Pfam" id="PF00694"/>
    </source>
</evidence>
<protein>
    <recommendedName>
        <fullName evidence="10">Aconitate hydratase</fullName>
        <shortName evidence="10">Aconitase</shortName>
        <ecNumber evidence="10">4.2.1.3</ecNumber>
    </recommendedName>
</protein>
<dbReference type="AlphaFoldDB" id="A0A4Q7VQ92"/>
<evidence type="ECO:0000256" key="1">
    <source>
        <dbReference type="ARBA" id="ARBA00001966"/>
    </source>
</evidence>
<evidence type="ECO:0000313" key="13">
    <source>
        <dbReference type="EMBL" id="RZT98464.1"/>
    </source>
</evidence>
<dbReference type="InterPro" id="IPR036008">
    <property type="entry name" value="Aconitase_4Fe-4S_dom"/>
</dbReference>
<dbReference type="PROSITE" id="PS00450">
    <property type="entry name" value="ACONITASE_1"/>
    <property type="match status" value="1"/>
</dbReference>
<comment type="function">
    <text evidence="10">Catalyzes the isomerization of citrate to isocitrate via cis-aconitate.</text>
</comment>
<evidence type="ECO:0000256" key="4">
    <source>
        <dbReference type="ARBA" id="ARBA00022485"/>
    </source>
</evidence>
<dbReference type="GO" id="GO:0046872">
    <property type="term" value="F:metal ion binding"/>
    <property type="evidence" value="ECO:0007669"/>
    <property type="project" value="UniProtKB-KW"/>
</dbReference>
<evidence type="ECO:0000256" key="6">
    <source>
        <dbReference type="ARBA" id="ARBA00023004"/>
    </source>
</evidence>
<dbReference type="Gene3D" id="6.10.190.10">
    <property type="match status" value="1"/>
</dbReference>
<dbReference type="EC" id="4.2.1.3" evidence="10"/>
<dbReference type="InterPro" id="IPR015931">
    <property type="entry name" value="Acnase/IPM_dHydase_lsu_aba_1/3"/>
</dbReference>
<evidence type="ECO:0000256" key="10">
    <source>
        <dbReference type="RuleBase" id="RU361275"/>
    </source>
</evidence>
<comment type="caution">
    <text evidence="13">The sequence shown here is derived from an EMBL/GenBank/DDBJ whole genome shotgun (WGS) entry which is preliminary data.</text>
</comment>
<dbReference type="PRINTS" id="PR00415">
    <property type="entry name" value="ACONITASE"/>
</dbReference>
<dbReference type="GO" id="GO:0006099">
    <property type="term" value="P:tricarboxylic acid cycle"/>
    <property type="evidence" value="ECO:0007669"/>
    <property type="project" value="UniProtKB-UniPathway"/>
</dbReference>
<dbReference type="NCBIfam" id="NF009520">
    <property type="entry name" value="PRK12881.1"/>
    <property type="match status" value="1"/>
</dbReference>
<feature type="domain" description="Aconitase/3-isopropylmalate dehydratase large subunit alpha/beta/alpha" evidence="11">
    <location>
        <begin position="92"/>
        <end position="570"/>
    </location>
</feature>
<dbReference type="Pfam" id="PF00330">
    <property type="entry name" value="Aconitase"/>
    <property type="match status" value="1"/>
</dbReference>
<name>A0A4Q7VQ92_9BURK</name>
<dbReference type="InterPro" id="IPR018136">
    <property type="entry name" value="Aconitase_4Fe-4S_BS"/>
</dbReference>
<dbReference type="SUPFAM" id="SSF52016">
    <property type="entry name" value="LeuD/IlvD-like"/>
    <property type="match status" value="1"/>
</dbReference>
<dbReference type="InterPro" id="IPR015928">
    <property type="entry name" value="Aconitase/3IPM_dehydase_swvl"/>
</dbReference>
<organism evidence="13 14">
    <name type="scientific">Advenella incenata</name>
    <dbReference type="NCBI Taxonomy" id="267800"/>
    <lineage>
        <taxon>Bacteria</taxon>
        <taxon>Pseudomonadati</taxon>
        <taxon>Pseudomonadota</taxon>
        <taxon>Betaproteobacteria</taxon>
        <taxon>Burkholderiales</taxon>
        <taxon>Alcaligenaceae</taxon>
    </lineage>
</organism>
<keyword evidence="7 10" id="KW-0411">Iron-sulfur</keyword>
<dbReference type="OrthoDB" id="9764318at2"/>
<dbReference type="FunFam" id="3.20.19.10:FF:000001">
    <property type="entry name" value="Aconitate hydratase"/>
    <property type="match status" value="1"/>
</dbReference>
<comment type="cofactor">
    <cofactor evidence="1">
        <name>[4Fe-4S] cluster</name>
        <dbReference type="ChEBI" id="CHEBI:49883"/>
    </cofactor>
</comment>
<evidence type="ECO:0000259" key="11">
    <source>
        <dbReference type="Pfam" id="PF00330"/>
    </source>
</evidence>
<keyword evidence="5" id="KW-0479">Metal-binding</keyword>
<evidence type="ECO:0000256" key="5">
    <source>
        <dbReference type="ARBA" id="ARBA00022723"/>
    </source>
</evidence>
<dbReference type="GO" id="GO:0051539">
    <property type="term" value="F:4 iron, 4 sulfur cluster binding"/>
    <property type="evidence" value="ECO:0007669"/>
    <property type="project" value="UniProtKB-KW"/>
</dbReference>
<dbReference type="InterPro" id="IPR001030">
    <property type="entry name" value="Acoase/IPM_deHydtase_lsu_aba"/>
</dbReference>
<keyword evidence="8 10" id="KW-0456">Lyase</keyword>
<comment type="similarity">
    <text evidence="3 10">Belongs to the aconitase/IPM isomerase family.</text>
</comment>
<accession>A0A4Q7VQ92</accession>
<evidence type="ECO:0000256" key="9">
    <source>
        <dbReference type="ARBA" id="ARBA00023501"/>
    </source>
</evidence>
<evidence type="ECO:0000256" key="2">
    <source>
        <dbReference type="ARBA" id="ARBA00004717"/>
    </source>
</evidence>
<dbReference type="GO" id="GO:0003994">
    <property type="term" value="F:aconitate hydratase activity"/>
    <property type="evidence" value="ECO:0007669"/>
    <property type="project" value="UniProtKB-EC"/>
</dbReference>
<keyword evidence="4 10" id="KW-0004">4Fe-4S</keyword>
<comment type="pathway">
    <text evidence="2">Carbohydrate metabolism; tricarboxylic acid cycle; isocitrate from oxaloacetate: step 2/2.</text>
</comment>
<evidence type="ECO:0000256" key="8">
    <source>
        <dbReference type="ARBA" id="ARBA00023239"/>
    </source>
</evidence>
<dbReference type="InterPro" id="IPR000573">
    <property type="entry name" value="AconitaseA/IPMdHydase_ssu_swvl"/>
</dbReference>
<dbReference type="InterPro" id="IPR006249">
    <property type="entry name" value="Aconitase/IRP2"/>
</dbReference>
<dbReference type="EMBL" id="SHKO01000001">
    <property type="protein sequence ID" value="RZT98464.1"/>
    <property type="molecule type" value="Genomic_DNA"/>
</dbReference>
<keyword evidence="14" id="KW-1185">Reference proteome</keyword>
<dbReference type="Pfam" id="PF00694">
    <property type="entry name" value="Aconitase_C"/>
    <property type="match status" value="1"/>
</dbReference>
<evidence type="ECO:0000256" key="7">
    <source>
        <dbReference type="ARBA" id="ARBA00023014"/>
    </source>
</evidence>
<feature type="domain" description="Aconitase A/isopropylmalate dehydratase small subunit swivel" evidence="12">
    <location>
        <begin position="702"/>
        <end position="824"/>
    </location>
</feature>
<reference evidence="13 14" key="1">
    <citation type="submission" date="2019-02" db="EMBL/GenBank/DDBJ databases">
        <title>Genomic Encyclopedia of Type Strains, Phase IV (KMG-IV): sequencing the most valuable type-strain genomes for metagenomic binning, comparative biology and taxonomic classification.</title>
        <authorList>
            <person name="Goeker M."/>
        </authorList>
    </citation>
    <scope>NUCLEOTIDE SEQUENCE [LARGE SCALE GENOMIC DNA]</scope>
    <source>
        <strain evidence="13 14">DSM 23814</strain>
    </source>
</reference>
<dbReference type="Proteomes" id="UP000293398">
    <property type="component" value="Unassembled WGS sequence"/>
</dbReference>
<dbReference type="RefSeq" id="WP_130303120.1">
    <property type="nucleotide sequence ID" value="NZ_SHKO01000001.1"/>
</dbReference>
<sequence length="899" mass="96909">MRHIQSENHSSAHALGSLRARCYQQFSSGNRQFGYYSLSALADEAGAPLQSLPFAIRIILENLLRHADRDDVGETLSKQILTNYPDRVGRDTVPLMLARILAQDVSGIPALIDLATMRDVVAQSGGDPATINPRIPVDLIVDHSLEVDHAGSNAALDLNVALEYSRNRERYTFLKWAQENVDNLSIVPPGAGILHQINLEHMARVVFIDDSQNPPLAYPDTLAGTDSHTAMINAIGVLGWGVGGIEAEAAMLGEPLSFILPPTVGVRLINAPSAAVTAADIVLTLTRRLRQAGVVESFVEFTGPALDSSALTLEDRATLSNMSPEYGSTCAFFPVDAVTLDYLRRSGRDAATIAMIEQYCKLQGLWRDAQTPEPVYSRVIEFDLALVRSSGAGPRRPHDHVALADIPESFLSVCPKAASTPSSATANAQFSHGAVILAAITSCTNTSNPAAMIAAGLLARNALAKGLRSKEWVKTSFTPGSRVVSSYLQSSGLQSHLDEMGFHLVGFGCASCGGGSGPLRPDIQTLIEDKQFMVSAVLSGNRNFEGRIHPLARANYLVSPALVVAYAIAGTVRIDLTREPLGTTHNGAPVFLSDIWPDNTEIRKIAQDHVTPEHFESQYAGISTGDARWQALPSGGTTLYEWDDNSTYIRRPPYVDDRPPATERSLHNAAPLLILGDSVTTDNISPADAIRPGTPAGDYLLSCGVSPAALHTFIARRGNHEVMMRGTFTGGRLLNELLPDGPAGCTVIEPARQIASIYDAAMHYLSNHIPVVVVAGLEYGTGSSRDWAAKGTRLLGVQAVLAESFERIHRSNLVNTGVLPLQFEPGVTRHTLGITGGSRLDIEIPDHMEPLSWVNGQIHTKGEVKQFRLQVRLNTTHEEAVWRKGGILPAMLDQKSGTR</sequence>
<comment type="catalytic activity">
    <reaction evidence="9 10">
        <text>citrate = D-threo-isocitrate</text>
        <dbReference type="Rhea" id="RHEA:10336"/>
        <dbReference type="ChEBI" id="CHEBI:15562"/>
        <dbReference type="ChEBI" id="CHEBI:16947"/>
        <dbReference type="EC" id="4.2.1.3"/>
    </reaction>
</comment>
<evidence type="ECO:0000313" key="14">
    <source>
        <dbReference type="Proteomes" id="UP000293398"/>
    </source>
</evidence>
<dbReference type="NCBIfam" id="NF006757">
    <property type="entry name" value="PRK09277.1"/>
    <property type="match status" value="1"/>
</dbReference>